<dbReference type="NCBIfam" id="TIGR01983">
    <property type="entry name" value="UbiG"/>
    <property type="match status" value="1"/>
</dbReference>
<evidence type="ECO:0000256" key="2">
    <source>
        <dbReference type="ARBA" id="ARBA00022679"/>
    </source>
</evidence>
<dbReference type="GO" id="GO:0005739">
    <property type="term" value="C:mitochondrion"/>
    <property type="evidence" value="ECO:0007669"/>
    <property type="project" value="TreeGrafter"/>
</dbReference>
<keyword evidence="1" id="KW-0489">Methyltransferase</keyword>
<keyword evidence="7" id="KW-1185">Reference proteome</keyword>
<evidence type="ECO:0000256" key="1">
    <source>
        <dbReference type="ARBA" id="ARBA00022603"/>
    </source>
</evidence>
<evidence type="ECO:0000256" key="3">
    <source>
        <dbReference type="ARBA" id="ARBA00022688"/>
    </source>
</evidence>
<dbReference type="AlphaFoldDB" id="B8B2Y7"/>
<dbReference type="STRING" id="39946.B8B2Y7"/>
<dbReference type="Gene3D" id="3.40.50.150">
    <property type="entry name" value="Vaccinia Virus protein VP39"/>
    <property type="match status" value="1"/>
</dbReference>
<evidence type="ECO:0000256" key="5">
    <source>
        <dbReference type="SAM" id="MobiDB-lite"/>
    </source>
</evidence>
<reference evidence="6 7" key="1">
    <citation type="journal article" date="2005" name="PLoS Biol.">
        <title>The genomes of Oryza sativa: a history of duplications.</title>
        <authorList>
            <person name="Yu J."/>
            <person name="Wang J."/>
            <person name="Lin W."/>
            <person name="Li S."/>
            <person name="Li H."/>
            <person name="Zhou J."/>
            <person name="Ni P."/>
            <person name="Dong W."/>
            <person name="Hu S."/>
            <person name="Zeng C."/>
            <person name="Zhang J."/>
            <person name="Zhang Y."/>
            <person name="Li R."/>
            <person name="Xu Z."/>
            <person name="Li S."/>
            <person name="Li X."/>
            <person name="Zheng H."/>
            <person name="Cong L."/>
            <person name="Lin L."/>
            <person name="Yin J."/>
            <person name="Geng J."/>
            <person name="Li G."/>
            <person name="Shi J."/>
            <person name="Liu J."/>
            <person name="Lv H."/>
            <person name="Li J."/>
            <person name="Wang J."/>
            <person name="Deng Y."/>
            <person name="Ran L."/>
            <person name="Shi X."/>
            <person name="Wang X."/>
            <person name="Wu Q."/>
            <person name="Li C."/>
            <person name="Ren X."/>
            <person name="Wang J."/>
            <person name="Wang X."/>
            <person name="Li D."/>
            <person name="Liu D."/>
            <person name="Zhang X."/>
            <person name="Ji Z."/>
            <person name="Zhao W."/>
            <person name="Sun Y."/>
            <person name="Zhang Z."/>
            <person name="Bao J."/>
            <person name="Han Y."/>
            <person name="Dong L."/>
            <person name="Ji J."/>
            <person name="Chen P."/>
            <person name="Wu S."/>
            <person name="Liu J."/>
            <person name="Xiao Y."/>
            <person name="Bu D."/>
            <person name="Tan J."/>
            <person name="Yang L."/>
            <person name="Ye C."/>
            <person name="Zhang J."/>
            <person name="Xu J."/>
            <person name="Zhou Y."/>
            <person name="Yu Y."/>
            <person name="Zhang B."/>
            <person name="Zhuang S."/>
            <person name="Wei H."/>
            <person name="Liu B."/>
            <person name="Lei M."/>
            <person name="Yu H."/>
            <person name="Li Y."/>
            <person name="Xu H."/>
            <person name="Wei S."/>
            <person name="He X."/>
            <person name="Fang L."/>
            <person name="Zhang Z."/>
            <person name="Zhang Y."/>
            <person name="Huang X."/>
            <person name="Su Z."/>
            <person name="Tong W."/>
            <person name="Li J."/>
            <person name="Tong Z."/>
            <person name="Li S."/>
            <person name="Ye J."/>
            <person name="Wang L."/>
            <person name="Fang L."/>
            <person name="Lei T."/>
            <person name="Chen C."/>
            <person name="Chen H."/>
            <person name="Xu Z."/>
            <person name="Li H."/>
            <person name="Huang H."/>
            <person name="Zhang F."/>
            <person name="Xu H."/>
            <person name="Li N."/>
            <person name="Zhao C."/>
            <person name="Li S."/>
            <person name="Dong L."/>
            <person name="Huang Y."/>
            <person name="Li L."/>
            <person name="Xi Y."/>
            <person name="Qi Q."/>
            <person name="Li W."/>
            <person name="Zhang B."/>
            <person name="Hu W."/>
            <person name="Zhang Y."/>
            <person name="Tian X."/>
            <person name="Jiao Y."/>
            <person name="Liang X."/>
            <person name="Jin J."/>
            <person name="Gao L."/>
            <person name="Zheng W."/>
            <person name="Hao B."/>
            <person name="Liu S."/>
            <person name="Wang W."/>
            <person name="Yuan L."/>
            <person name="Cao M."/>
            <person name="McDermott J."/>
            <person name="Samudrala R."/>
            <person name="Wang J."/>
            <person name="Wong G.K."/>
            <person name="Yang H."/>
        </authorList>
    </citation>
    <scope>NUCLEOTIDE SEQUENCE [LARGE SCALE GENOMIC DNA]</scope>
    <source>
        <strain evidence="7">cv. 93-11</strain>
    </source>
</reference>
<keyword evidence="3" id="KW-0831">Ubiquinone biosynthesis</keyword>
<name>B8B2Y7_ORYSI</name>
<proteinExistence type="predicted"/>
<dbReference type="InterPro" id="IPR029063">
    <property type="entry name" value="SAM-dependent_MTases_sf"/>
</dbReference>
<dbReference type="SUPFAM" id="SSF53335">
    <property type="entry name" value="S-adenosyl-L-methionine-dependent methyltransferases"/>
    <property type="match status" value="1"/>
</dbReference>
<accession>B8B2Y7</accession>
<evidence type="ECO:0000313" key="6">
    <source>
        <dbReference type="EMBL" id="EEC80026.1"/>
    </source>
</evidence>
<keyword evidence="2" id="KW-0808">Transferase</keyword>
<gene>
    <name evidence="6" type="ORF">OsI_21709</name>
</gene>
<dbReference type="HOGENOM" id="CLU_042432_2_1_1"/>
<sequence length="201" mass="21782">MLRRLPPCLRRALPASSSSTSAPRRGVRLAEHGQSPPQSAPPPPSPATQKDGAPLARMGATVTGIDAADESIKIARVHAVIEHVDNPSEFCGSLSALTVPNGAFVISTINRSIRAFATMIVALEYIFHWIPKGTHHWSKLVTPDELVQMLEKASIYVQEMAGIGYNPWRGDFSMSKDTSVDYFAYGIKKVETPSVVSQTQA</sequence>
<organism evidence="6 7">
    <name type="scientific">Oryza sativa subsp. indica</name>
    <name type="common">Rice</name>
    <dbReference type="NCBI Taxonomy" id="39946"/>
    <lineage>
        <taxon>Eukaryota</taxon>
        <taxon>Viridiplantae</taxon>
        <taxon>Streptophyta</taxon>
        <taxon>Embryophyta</taxon>
        <taxon>Tracheophyta</taxon>
        <taxon>Spermatophyta</taxon>
        <taxon>Magnoliopsida</taxon>
        <taxon>Liliopsida</taxon>
        <taxon>Poales</taxon>
        <taxon>Poaceae</taxon>
        <taxon>BOP clade</taxon>
        <taxon>Oryzoideae</taxon>
        <taxon>Oryzeae</taxon>
        <taxon>Oryzinae</taxon>
        <taxon>Oryza</taxon>
        <taxon>Oryza sativa</taxon>
    </lineage>
</organism>
<dbReference type="GO" id="GO:0032259">
    <property type="term" value="P:methylation"/>
    <property type="evidence" value="ECO:0007669"/>
    <property type="project" value="UniProtKB-KW"/>
</dbReference>
<dbReference type="EMBL" id="CM000131">
    <property type="protein sequence ID" value="EEC80026.1"/>
    <property type="molecule type" value="Genomic_DNA"/>
</dbReference>
<dbReference type="Proteomes" id="UP000007015">
    <property type="component" value="Chromosome 6"/>
</dbReference>
<evidence type="ECO:0000256" key="4">
    <source>
        <dbReference type="ARBA" id="ARBA00022691"/>
    </source>
</evidence>
<protein>
    <submittedName>
        <fullName evidence="6">Uncharacterized protein</fullName>
    </submittedName>
</protein>
<dbReference type="Gramene" id="BGIOSGA022336-TA">
    <property type="protein sequence ID" value="BGIOSGA022336-PA"/>
    <property type="gene ID" value="BGIOSGA022336"/>
</dbReference>
<dbReference type="Pfam" id="PF13489">
    <property type="entry name" value="Methyltransf_23"/>
    <property type="match status" value="1"/>
</dbReference>
<keyword evidence="4" id="KW-0949">S-adenosyl-L-methionine</keyword>
<dbReference type="InterPro" id="IPR010233">
    <property type="entry name" value="UbiG_MeTrfase"/>
</dbReference>
<dbReference type="PANTHER" id="PTHR43464:SF19">
    <property type="entry name" value="UBIQUINONE BIOSYNTHESIS O-METHYLTRANSFERASE, MITOCHONDRIAL"/>
    <property type="match status" value="1"/>
</dbReference>
<feature type="compositionally biased region" description="Low complexity" evidence="5">
    <location>
        <begin position="1"/>
        <end position="24"/>
    </location>
</feature>
<evidence type="ECO:0000313" key="7">
    <source>
        <dbReference type="Proteomes" id="UP000007015"/>
    </source>
</evidence>
<dbReference type="PANTHER" id="PTHR43464">
    <property type="entry name" value="METHYLTRANSFERASE"/>
    <property type="match status" value="1"/>
</dbReference>
<feature type="region of interest" description="Disordered" evidence="5">
    <location>
        <begin position="1"/>
        <end position="53"/>
    </location>
</feature>
<dbReference type="GO" id="GO:0061542">
    <property type="term" value="F:3-demethylubiquinol 3-O-methyltransferase activity"/>
    <property type="evidence" value="ECO:0007669"/>
    <property type="project" value="InterPro"/>
</dbReference>
<dbReference type="GO" id="GO:0010420">
    <property type="term" value="F:polyprenyldihydroxybenzoate methyltransferase activity"/>
    <property type="evidence" value="ECO:0007669"/>
    <property type="project" value="InterPro"/>
</dbReference>